<dbReference type="Proteomes" id="UP000032670">
    <property type="component" value="Unassembled WGS sequence"/>
</dbReference>
<comment type="caution">
    <text evidence="1">The sequence shown here is derived from an EMBL/GenBank/DDBJ whole genome shotgun (WGS) entry which is preliminary data.</text>
</comment>
<protein>
    <submittedName>
        <fullName evidence="1">Uncharacterized protein</fullName>
    </submittedName>
</protein>
<sequence length="98" mass="10870">MSQAPTFKSLRDTIDKFNKESQAISDKFNSVLKEVVTLGDGFLNAGATLRRTDTGDTYYVSHDCNEVDVEKAFEQLAAAQSNEERVGILVQNKILKKA</sequence>
<gene>
    <name evidence="1" type="ORF">Abor_014_093</name>
</gene>
<dbReference type="AlphaFoldDB" id="A0A0D6NK05"/>
<accession>A0A0D6NK05</accession>
<reference evidence="1 2" key="1">
    <citation type="submission" date="2012-11" db="EMBL/GenBank/DDBJ databases">
        <title>Whole genome sequence of Acetobacter orientalis 21F-2.</title>
        <authorList>
            <person name="Azuma Y."/>
            <person name="Higashiura N."/>
            <person name="Hirakawa H."/>
            <person name="Matsushita K."/>
        </authorList>
    </citation>
    <scope>NUCLEOTIDE SEQUENCE [LARGE SCALE GENOMIC DNA]</scope>
    <source>
        <strain evidence="1 2">21F-2</strain>
    </source>
</reference>
<organism evidence="1 2">
    <name type="scientific">Acetobacter orientalis</name>
    <dbReference type="NCBI Taxonomy" id="146474"/>
    <lineage>
        <taxon>Bacteria</taxon>
        <taxon>Pseudomonadati</taxon>
        <taxon>Pseudomonadota</taxon>
        <taxon>Alphaproteobacteria</taxon>
        <taxon>Acetobacterales</taxon>
        <taxon>Acetobacteraceae</taxon>
        <taxon>Acetobacter</taxon>
    </lineage>
</organism>
<dbReference type="EMBL" id="BAMX01000014">
    <property type="protein sequence ID" value="GAN65928.1"/>
    <property type="molecule type" value="Genomic_DNA"/>
</dbReference>
<dbReference type="RefSeq" id="WP_048840972.1">
    <property type="nucleotide sequence ID" value="NZ_BAMX01000014.1"/>
</dbReference>
<evidence type="ECO:0000313" key="1">
    <source>
        <dbReference type="EMBL" id="GAN65928.1"/>
    </source>
</evidence>
<proteinExistence type="predicted"/>
<dbReference type="STRING" id="1231341.Abor_014_093"/>
<dbReference type="GeneID" id="76204086"/>
<name>A0A0D6NK05_9PROT</name>
<evidence type="ECO:0000313" key="2">
    <source>
        <dbReference type="Proteomes" id="UP000032670"/>
    </source>
</evidence>
<keyword evidence="2" id="KW-1185">Reference proteome</keyword>